<sequence length="272" mass="29697">MDRVDWENLPDALYEAVHQQLGPLAKVQAIAEGRRTALVAAAWTRSGDRLFLKGAPVASRAGEQLAREQAVAPYVAAIAPELIAAVEAAGWRLLVFEYTDGVRGDYSPASPDIPKVLDILAELDRTEVPSEVPLICFEARWSSYAPAGRELPRLAGSAVLHTDLNPTNMRVGDTVCLVDWAAASRGARFVNPADFVVCLIACGHTPHDAEAIAAALPAWQDADSADIDYYARTLSTAWLHAFWDRPHPWAKAIVTAAQRWVMHRRDLCLAAR</sequence>
<dbReference type="SUPFAM" id="SSF56112">
    <property type="entry name" value="Protein kinase-like (PK-like)"/>
    <property type="match status" value="1"/>
</dbReference>
<dbReference type="EMBL" id="FNVO01000015">
    <property type="protein sequence ID" value="SEG82866.1"/>
    <property type="molecule type" value="Genomic_DNA"/>
</dbReference>
<dbReference type="OrthoDB" id="2570531at2"/>
<name>A0A1H6DE81_9ACTN</name>
<dbReference type="RefSeq" id="WP_103941743.1">
    <property type="nucleotide sequence ID" value="NZ_FNVO01000015.1"/>
</dbReference>
<evidence type="ECO:0000313" key="1">
    <source>
        <dbReference type="EMBL" id="SEG82866.1"/>
    </source>
</evidence>
<protein>
    <recommendedName>
        <fullName evidence="3">Phosphotransferase enzyme family protein</fullName>
    </recommendedName>
</protein>
<organism evidence="1 2">
    <name type="scientific">Thermomonospora echinospora</name>
    <dbReference type="NCBI Taxonomy" id="1992"/>
    <lineage>
        <taxon>Bacteria</taxon>
        <taxon>Bacillati</taxon>
        <taxon>Actinomycetota</taxon>
        <taxon>Actinomycetes</taxon>
        <taxon>Streptosporangiales</taxon>
        <taxon>Thermomonosporaceae</taxon>
        <taxon>Thermomonospora</taxon>
    </lineage>
</organism>
<accession>A0A1H6DE81</accession>
<evidence type="ECO:0008006" key="3">
    <source>
        <dbReference type="Google" id="ProtNLM"/>
    </source>
</evidence>
<dbReference type="Proteomes" id="UP000236723">
    <property type="component" value="Unassembled WGS sequence"/>
</dbReference>
<dbReference type="AlphaFoldDB" id="A0A1H6DE81"/>
<proteinExistence type="predicted"/>
<keyword evidence="2" id="KW-1185">Reference proteome</keyword>
<dbReference type="InterPro" id="IPR011009">
    <property type="entry name" value="Kinase-like_dom_sf"/>
</dbReference>
<reference evidence="2" key="1">
    <citation type="submission" date="2016-10" db="EMBL/GenBank/DDBJ databases">
        <authorList>
            <person name="Varghese N."/>
            <person name="Submissions S."/>
        </authorList>
    </citation>
    <scope>NUCLEOTIDE SEQUENCE [LARGE SCALE GENOMIC DNA]</scope>
    <source>
        <strain evidence="2">DSM 43163</strain>
    </source>
</reference>
<gene>
    <name evidence="1" type="ORF">SAMN04489712_11598</name>
</gene>
<evidence type="ECO:0000313" key="2">
    <source>
        <dbReference type="Proteomes" id="UP000236723"/>
    </source>
</evidence>